<feature type="domain" description="CshA" evidence="19">
    <location>
        <begin position="410"/>
        <end position="482"/>
    </location>
</feature>
<keyword evidence="3" id="KW-1003">Cell membrane</keyword>
<keyword evidence="5 17" id="KW-0812">Transmembrane</keyword>
<dbReference type="InterPro" id="IPR026395">
    <property type="entry name" value="CshA_fibril"/>
</dbReference>
<evidence type="ECO:0000256" key="9">
    <source>
        <dbReference type="ARBA" id="ARBA00022840"/>
    </source>
</evidence>
<evidence type="ECO:0000256" key="17">
    <source>
        <dbReference type="SAM" id="Phobius"/>
    </source>
</evidence>
<dbReference type="Proteomes" id="UP001501470">
    <property type="component" value="Unassembled WGS sequence"/>
</dbReference>
<dbReference type="Pfam" id="PF12810">
    <property type="entry name" value="ALK_LTK_GRD"/>
    <property type="match status" value="1"/>
</dbReference>
<keyword evidence="21" id="KW-1185">Reference proteome</keyword>
<keyword evidence="12" id="KW-0829">Tyrosine-protein kinase</keyword>
<sequence>MPFIHAAPAQAAAVTCTPVNGTDCVRFTYTGADQTFTVPPGITLIEAALFGAGGASSLEGKGGGGGFTTGSMAVTPGQVLTITVGEGGKPDSDVVTYGGGGRGGHTAAALVEAFLQKGGSGGGMSAIWSTSYGAGPLLIAGGGGAASLDTANDGGGGGGSTGAGGSGGATAGAGGNQIAGGTGGDNNTCETGGDGGAFQGGAGGDGYKPGGGGGGGFYGGGGGDCKSSPGSIQFTGAGGGGAGYKHNSGVFGAYTYQATDDKSAGDTAALHQSGTGGAEENGQVVIQWVTPPSASPLTSSGPYGTAQTVPVPVPLTGMVFLLDASNVQVTTLTVPGQGTYTVNQADITFTPADGFSGTATPVGYRVKVGENNANSTYTPTVAGPPTPTAPTPAALTSTGAGTTPQSATATAPSGGTVTLLGATGQQVTKVTVAKQGTYVLTPATGVITFTPVAGFVGTATPVKYRLTNTAGLSGDSTYTPTVTKPTRPNPVAKTTTGLGTATQTADVDLPEGGTVEFVSGGTTVASLTVPGQGTYGWNGTDKTLTFTPFAGYIGVATAATYRVTDAYDQHDDATYTATVTIPPPPAAPDRTTSGVGVTPQTATLPVPAKGTIALIDADGNAVTSLFFPGKGTYTLELAAAGGASIAAAGTVPNPSQQEGSATVVFTPVLGFHGQLPPVDYRVTDAYGQTANATYTPLVTIPAPPAPPSQTTQGPPDKTQTATLPVPAGGSITLLDARGRPAVVVRIAGQGTYVLQPANGHISFVAIAGFAGQATKVRYRVTDAYGQTAESYYSAYVFGTALAVTGLGLLDLILVGSTMIPTGATLMVLGGRRRRPRLA</sequence>
<evidence type="ECO:0000256" key="2">
    <source>
        <dbReference type="ARBA" id="ARBA00011902"/>
    </source>
</evidence>
<keyword evidence="10 17" id="KW-1133">Transmembrane helix</keyword>
<feature type="compositionally biased region" description="Low complexity" evidence="16">
    <location>
        <begin position="391"/>
        <end position="412"/>
    </location>
</feature>
<evidence type="ECO:0000256" key="1">
    <source>
        <dbReference type="ARBA" id="ARBA00004251"/>
    </source>
</evidence>
<feature type="transmembrane region" description="Helical" evidence="17">
    <location>
        <begin position="795"/>
        <end position="828"/>
    </location>
</feature>
<feature type="compositionally biased region" description="Polar residues" evidence="16">
    <location>
        <begin position="477"/>
        <end position="486"/>
    </location>
</feature>
<keyword evidence="14" id="KW-0675">Receptor</keyword>
<evidence type="ECO:0000256" key="4">
    <source>
        <dbReference type="ARBA" id="ARBA00022679"/>
    </source>
</evidence>
<evidence type="ECO:0000256" key="5">
    <source>
        <dbReference type="ARBA" id="ARBA00022692"/>
    </source>
</evidence>
<feature type="region of interest" description="Disordered" evidence="16">
    <location>
        <begin position="376"/>
        <end position="412"/>
    </location>
</feature>
<feature type="domain" description="CshA" evidence="19">
    <location>
        <begin position="308"/>
        <end position="381"/>
    </location>
</feature>
<evidence type="ECO:0000256" key="6">
    <source>
        <dbReference type="ARBA" id="ARBA00022729"/>
    </source>
</evidence>
<dbReference type="EC" id="2.7.10.1" evidence="2"/>
<comment type="subcellular location">
    <subcellularLocation>
        <location evidence="1">Cell membrane</location>
        <topology evidence="1">Single-pass type I membrane protein</topology>
    </subcellularLocation>
</comment>
<reference evidence="20 21" key="1">
    <citation type="journal article" date="2019" name="Int. J. Syst. Evol. Microbiol.">
        <title>The Global Catalogue of Microorganisms (GCM) 10K type strain sequencing project: providing services to taxonomists for standard genome sequencing and annotation.</title>
        <authorList>
            <consortium name="The Broad Institute Genomics Platform"/>
            <consortium name="The Broad Institute Genome Sequencing Center for Infectious Disease"/>
            <person name="Wu L."/>
            <person name="Ma J."/>
        </authorList>
    </citation>
    <scope>NUCLEOTIDE SEQUENCE [LARGE SCALE GENOMIC DNA]</scope>
    <source>
        <strain evidence="20 21">JCM 15933</strain>
    </source>
</reference>
<feature type="domain" description="ALK/LTK-like glycine-rich" evidence="18">
    <location>
        <begin position="35"/>
        <end position="286"/>
    </location>
</feature>
<dbReference type="NCBIfam" id="TIGR04225">
    <property type="entry name" value="CshA_fibril_rpt"/>
    <property type="match status" value="3"/>
</dbReference>
<keyword evidence="8" id="KW-0418">Kinase</keyword>
<accession>A0ABN1ZJ12</accession>
<feature type="region of interest" description="Disordered" evidence="16">
    <location>
        <begin position="702"/>
        <end position="721"/>
    </location>
</feature>
<keyword evidence="13" id="KW-1015">Disulfide bond</keyword>
<keyword evidence="6" id="KW-0732">Signal</keyword>
<evidence type="ECO:0000256" key="11">
    <source>
        <dbReference type="ARBA" id="ARBA00023136"/>
    </source>
</evidence>
<evidence type="ECO:0000256" key="14">
    <source>
        <dbReference type="ARBA" id="ARBA00023170"/>
    </source>
</evidence>
<evidence type="ECO:0000256" key="16">
    <source>
        <dbReference type="SAM" id="MobiDB-lite"/>
    </source>
</evidence>
<evidence type="ECO:0000259" key="19">
    <source>
        <dbReference type="Pfam" id="PF19076"/>
    </source>
</evidence>
<evidence type="ECO:0000256" key="10">
    <source>
        <dbReference type="ARBA" id="ARBA00022989"/>
    </source>
</evidence>
<evidence type="ECO:0000313" key="21">
    <source>
        <dbReference type="Proteomes" id="UP001501470"/>
    </source>
</evidence>
<dbReference type="Pfam" id="PF19076">
    <property type="entry name" value="CshA_repeat"/>
    <property type="match status" value="5"/>
</dbReference>
<keyword evidence="7" id="KW-0547">Nucleotide-binding</keyword>
<feature type="region of interest" description="Disordered" evidence="16">
    <location>
        <begin position="477"/>
        <end position="497"/>
    </location>
</feature>
<evidence type="ECO:0000256" key="3">
    <source>
        <dbReference type="ARBA" id="ARBA00022475"/>
    </source>
</evidence>
<comment type="caution">
    <text evidence="20">The sequence shown here is derived from an EMBL/GenBank/DDBJ whole genome shotgun (WGS) entry which is preliminary data.</text>
</comment>
<protein>
    <recommendedName>
        <fullName evidence="2">receptor protein-tyrosine kinase</fullName>
        <ecNumber evidence="2">2.7.10.1</ecNumber>
    </recommendedName>
</protein>
<keyword evidence="9" id="KW-0067">ATP-binding</keyword>
<evidence type="ECO:0000256" key="8">
    <source>
        <dbReference type="ARBA" id="ARBA00022777"/>
    </source>
</evidence>
<proteinExistence type="predicted"/>
<evidence type="ECO:0000256" key="7">
    <source>
        <dbReference type="ARBA" id="ARBA00022741"/>
    </source>
</evidence>
<organism evidence="20 21">
    <name type="scientific">Dactylosporangium maewongense</name>
    <dbReference type="NCBI Taxonomy" id="634393"/>
    <lineage>
        <taxon>Bacteria</taxon>
        <taxon>Bacillati</taxon>
        <taxon>Actinomycetota</taxon>
        <taxon>Actinomycetes</taxon>
        <taxon>Micromonosporales</taxon>
        <taxon>Micromonosporaceae</taxon>
        <taxon>Dactylosporangium</taxon>
    </lineage>
</organism>
<keyword evidence="15" id="KW-0325">Glycoprotein</keyword>
<feature type="domain" description="CshA" evidence="19">
    <location>
        <begin position="504"/>
        <end position="579"/>
    </location>
</feature>
<dbReference type="EMBL" id="BAAAQD010000001">
    <property type="protein sequence ID" value="GAA1499862.1"/>
    <property type="molecule type" value="Genomic_DNA"/>
</dbReference>
<keyword evidence="4" id="KW-0808">Transferase</keyword>
<keyword evidence="11 17" id="KW-0472">Membrane</keyword>
<evidence type="ECO:0000259" key="18">
    <source>
        <dbReference type="Pfam" id="PF12810"/>
    </source>
</evidence>
<evidence type="ECO:0000256" key="15">
    <source>
        <dbReference type="ARBA" id="ARBA00023180"/>
    </source>
</evidence>
<feature type="domain" description="CshA" evidence="19">
    <location>
        <begin position="661"/>
        <end position="698"/>
    </location>
</feature>
<name>A0ABN1ZJ12_9ACTN</name>
<evidence type="ECO:0000256" key="13">
    <source>
        <dbReference type="ARBA" id="ARBA00023157"/>
    </source>
</evidence>
<evidence type="ECO:0000256" key="12">
    <source>
        <dbReference type="ARBA" id="ARBA00023137"/>
    </source>
</evidence>
<gene>
    <name evidence="20" type="ORF">GCM10009827_003910</name>
</gene>
<feature type="domain" description="CshA" evidence="19">
    <location>
        <begin position="720"/>
        <end position="796"/>
    </location>
</feature>
<dbReference type="InterPro" id="IPR055163">
    <property type="entry name" value="ALK/LTK-like_GRD"/>
</dbReference>
<evidence type="ECO:0000313" key="20">
    <source>
        <dbReference type="EMBL" id="GAA1499862.1"/>
    </source>
</evidence>